<keyword evidence="1" id="KW-0812">Transmembrane</keyword>
<dbReference type="OrthoDB" id="3250831at2"/>
<feature type="transmembrane region" description="Helical" evidence="1">
    <location>
        <begin position="240"/>
        <end position="260"/>
    </location>
</feature>
<feature type="transmembrane region" description="Helical" evidence="1">
    <location>
        <begin position="109"/>
        <end position="128"/>
    </location>
</feature>
<organism evidence="2 3">
    <name type="scientific">Corynebacterium callunae DSM 20147</name>
    <dbReference type="NCBI Taxonomy" id="1121353"/>
    <lineage>
        <taxon>Bacteria</taxon>
        <taxon>Bacillati</taxon>
        <taxon>Actinomycetota</taxon>
        <taxon>Actinomycetes</taxon>
        <taxon>Mycobacteriales</taxon>
        <taxon>Corynebacteriaceae</taxon>
        <taxon>Corynebacterium</taxon>
    </lineage>
</organism>
<feature type="transmembrane region" description="Helical" evidence="1">
    <location>
        <begin position="266"/>
        <end position="284"/>
    </location>
</feature>
<feature type="transmembrane region" description="Helical" evidence="1">
    <location>
        <begin position="210"/>
        <end position="228"/>
    </location>
</feature>
<feature type="transmembrane region" description="Helical" evidence="1">
    <location>
        <begin position="78"/>
        <end position="97"/>
    </location>
</feature>
<protein>
    <recommendedName>
        <fullName evidence="4">Permease</fullName>
    </recommendedName>
</protein>
<feature type="transmembrane region" description="Helical" evidence="1">
    <location>
        <begin position="179"/>
        <end position="198"/>
    </location>
</feature>
<proteinExistence type="predicted"/>
<dbReference type="HOGENOM" id="CLU_054508_2_0_11"/>
<dbReference type="AlphaFoldDB" id="M1URH5"/>
<reference evidence="2 3" key="1">
    <citation type="submission" date="2013-02" db="EMBL/GenBank/DDBJ databases">
        <title>The complete genome sequence of Corynebacterium callunae DSM 20147.</title>
        <authorList>
            <person name="Ruckert C."/>
            <person name="Albersmeier A."/>
            <person name="Kalinowski J."/>
        </authorList>
    </citation>
    <scope>NUCLEOTIDE SEQUENCE [LARGE SCALE GENOMIC DNA]</scope>
    <source>
        <strain evidence="2 3">DSM 20147</strain>
    </source>
</reference>
<sequence length="303" mass="32251">MAVERTSPAGVITSLLASLLFGVIFFISGAIEASAITLVAWRVILTAACYILILLHPAGRAIASSFWQTLTSSRVQPLYFLALVALIALQLWLFSWAPKGHALDASLGYLLLPLFLVIVGRVFFAAIITPLQWLAVGIAIAAVAIKFLASAQISWVTFAIALGYALYFSLRKHSGLNNAFAYGAEVLVLSPLAIYMVLSIPETLSTRMLMLVMLVGVAGAVAMALYLAASTLLSMPMFGLLSYGEPILLFVAALLLGESLNLSDALVYGLLGIALAILGFDGFWRSRTPAQVVTPIAVAEISN</sequence>
<dbReference type="KEGG" id="ccn:H924_00745"/>
<evidence type="ECO:0008006" key="4">
    <source>
        <dbReference type="Google" id="ProtNLM"/>
    </source>
</evidence>
<accession>M1URH5</accession>
<gene>
    <name evidence="2" type="ORF">H924_00745</name>
</gene>
<keyword evidence="1" id="KW-0472">Membrane</keyword>
<evidence type="ECO:0000256" key="1">
    <source>
        <dbReference type="SAM" id="Phobius"/>
    </source>
</evidence>
<feature type="transmembrane region" description="Helical" evidence="1">
    <location>
        <begin position="39"/>
        <end position="58"/>
    </location>
</feature>
<keyword evidence="3" id="KW-1185">Reference proteome</keyword>
<evidence type="ECO:0000313" key="2">
    <source>
        <dbReference type="EMBL" id="AGG65607.1"/>
    </source>
</evidence>
<feature type="transmembrane region" description="Helical" evidence="1">
    <location>
        <begin position="134"/>
        <end position="167"/>
    </location>
</feature>
<dbReference type="RefSeq" id="WP_015650062.1">
    <property type="nucleotide sequence ID" value="NC_020506.1"/>
</dbReference>
<keyword evidence="1" id="KW-1133">Transmembrane helix</keyword>
<feature type="transmembrane region" description="Helical" evidence="1">
    <location>
        <begin position="6"/>
        <end position="27"/>
    </location>
</feature>
<name>M1URH5_9CORY</name>
<dbReference type="EMBL" id="CP004354">
    <property type="protein sequence ID" value="AGG65607.1"/>
    <property type="molecule type" value="Genomic_DNA"/>
</dbReference>
<dbReference type="eggNOG" id="COG2962">
    <property type="taxonomic scope" value="Bacteria"/>
</dbReference>
<dbReference type="Proteomes" id="UP000011760">
    <property type="component" value="Chromosome"/>
</dbReference>
<evidence type="ECO:0000313" key="3">
    <source>
        <dbReference type="Proteomes" id="UP000011760"/>
    </source>
</evidence>
<dbReference type="PATRIC" id="fig|1121353.3.peg.158"/>